<reference evidence="1" key="1">
    <citation type="journal article" date="2015" name="Nature">
        <title>Complex archaea that bridge the gap between prokaryotes and eukaryotes.</title>
        <authorList>
            <person name="Spang A."/>
            <person name="Saw J.H."/>
            <person name="Jorgensen S.L."/>
            <person name="Zaremba-Niedzwiedzka K."/>
            <person name="Martijn J."/>
            <person name="Lind A.E."/>
            <person name="van Eijk R."/>
            <person name="Schleper C."/>
            <person name="Guy L."/>
            <person name="Ettema T.J."/>
        </authorList>
    </citation>
    <scope>NUCLEOTIDE SEQUENCE</scope>
</reference>
<gene>
    <name evidence="1" type="ORF">LCGC14_0895990</name>
</gene>
<organism evidence="1">
    <name type="scientific">marine sediment metagenome</name>
    <dbReference type="NCBI Taxonomy" id="412755"/>
    <lineage>
        <taxon>unclassified sequences</taxon>
        <taxon>metagenomes</taxon>
        <taxon>ecological metagenomes</taxon>
    </lineage>
</organism>
<evidence type="ECO:0008006" key="2">
    <source>
        <dbReference type="Google" id="ProtNLM"/>
    </source>
</evidence>
<name>A0A0F9NY05_9ZZZZ</name>
<protein>
    <recommendedName>
        <fullName evidence="2">DUF1353 domain-containing protein</fullName>
    </recommendedName>
</protein>
<comment type="caution">
    <text evidence="1">The sequence shown here is derived from an EMBL/GenBank/DDBJ whole genome shotgun (WGS) entry which is preliminary data.</text>
</comment>
<sequence>MTTARIAYRKGFKYQLAKTCSIQTDIFPDEDIETQFITLKRDGMLKVFDAYAWDGPSGPTWDTPSAMGGSLFHDALYQLMRMGLLDRKWRHAVDKLYRRICLEDGMWPPRAWWHFEGVDHFAAGAAQAKSRKLIIVAP</sequence>
<proteinExistence type="predicted"/>
<dbReference type="AlphaFoldDB" id="A0A0F9NY05"/>
<dbReference type="EMBL" id="LAZR01002890">
    <property type="protein sequence ID" value="KKN24335.1"/>
    <property type="molecule type" value="Genomic_DNA"/>
</dbReference>
<evidence type="ECO:0000313" key="1">
    <source>
        <dbReference type="EMBL" id="KKN24335.1"/>
    </source>
</evidence>
<accession>A0A0F9NY05</accession>